<name>A0A4T2GMA0_STRSU</name>
<dbReference type="SUPFAM" id="SSF50998">
    <property type="entry name" value="Quinoprotein alcohol dehydrogenase-like"/>
    <property type="match status" value="1"/>
</dbReference>
<evidence type="ECO:0000313" key="2">
    <source>
        <dbReference type="EMBL" id="TII00229.1"/>
    </source>
</evidence>
<dbReference type="OrthoDB" id="2208674at2"/>
<gene>
    <name evidence="3" type="ORF">FAJ39_00630</name>
    <name evidence="2" type="ORF">FAJ39_03960</name>
</gene>
<dbReference type="EMBL" id="SSXO01000001">
    <property type="protein sequence ID" value="TII00875.1"/>
    <property type="molecule type" value="Genomic_DNA"/>
</dbReference>
<accession>A0A4T2GMA0</accession>
<dbReference type="Proteomes" id="UP000305165">
    <property type="component" value="Unassembled WGS sequence"/>
</dbReference>
<protein>
    <recommendedName>
        <fullName evidence="5">Lipoprotein</fullName>
    </recommendedName>
</protein>
<evidence type="ECO:0000313" key="3">
    <source>
        <dbReference type="EMBL" id="TII00875.1"/>
    </source>
</evidence>
<proteinExistence type="predicted"/>
<dbReference type="PROSITE" id="PS51257">
    <property type="entry name" value="PROKAR_LIPOPROTEIN"/>
    <property type="match status" value="1"/>
</dbReference>
<sequence length="360" mass="41640">MKKLIALIITLIIACIGILFWNFTSYKQEPLPIQADADFYIVHTNAISAYRLNGDTIETLKSTKMWISDQIAWRSARTVDQRYLIMSEDGVKSFGESLIKLDFQDATIQRRATRHFSHVTGTDGKYFYTNDYGQLTKFDTDLKEVKAHVFKEDHFPEQNINVYKDKIYMTGSIRTSKPGEDWNAKNVLFIFDKENLDLLDTVEIDQDLSTINSQIVGDKLYLPIAAYQEDQQNFIRSYDIAVFQLDTLDMQKITLDTHSPEVIHPIEDQDLLFIEHSSYEHGQLLATIYDTKTGQESLHDFSQFDPDGSYWISSVKQVDAERLVITIGDHLLLYNWKTKTVLSQVRTEFEAISGLWWANN</sequence>
<feature type="transmembrane region" description="Helical" evidence="1">
    <location>
        <begin position="5"/>
        <end position="23"/>
    </location>
</feature>
<keyword evidence="1" id="KW-1133">Transmembrane helix</keyword>
<comment type="caution">
    <text evidence="2">The sequence shown here is derived from an EMBL/GenBank/DDBJ whole genome shotgun (WGS) entry which is preliminary data.</text>
</comment>
<dbReference type="AlphaFoldDB" id="A0A4T2GMA0"/>
<keyword evidence="1" id="KW-0472">Membrane</keyword>
<keyword evidence="1" id="KW-0812">Transmembrane</keyword>
<dbReference type="InterPro" id="IPR011047">
    <property type="entry name" value="Quinoprotein_ADH-like_sf"/>
</dbReference>
<organism evidence="2 4">
    <name type="scientific">Streptococcus suis</name>
    <dbReference type="NCBI Taxonomy" id="1307"/>
    <lineage>
        <taxon>Bacteria</taxon>
        <taxon>Bacillati</taxon>
        <taxon>Bacillota</taxon>
        <taxon>Bacilli</taxon>
        <taxon>Lactobacillales</taxon>
        <taxon>Streptococcaceae</taxon>
        <taxon>Streptococcus</taxon>
    </lineage>
</organism>
<evidence type="ECO:0000256" key="1">
    <source>
        <dbReference type="SAM" id="Phobius"/>
    </source>
</evidence>
<reference evidence="2 4" key="1">
    <citation type="submission" date="2019-04" db="EMBL/GenBank/DDBJ databases">
        <title>Genome analysis of Streptococcus suis strain WUSS424.</title>
        <authorList>
            <person name="Chen H."/>
            <person name="Gao X."/>
            <person name="Wu Z."/>
        </authorList>
    </citation>
    <scope>NUCLEOTIDE SEQUENCE [LARGE SCALE GENOMIC DNA]</scope>
    <source>
        <strain evidence="2 4">WUSS424</strain>
    </source>
</reference>
<dbReference type="EMBL" id="SSXO01000002">
    <property type="protein sequence ID" value="TII00229.1"/>
    <property type="molecule type" value="Genomic_DNA"/>
</dbReference>
<evidence type="ECO:0000313" key="4">
    <source>
        <dbReference type="Proteomes" id="UP000305165"/>
    </source>
</evidence>
<evidence type="ECO:0008006" key="5">
    <source>
        <dbReference type="Google" id="ProtNLM"/>
    </source>
</evidence>